<protein>
    <submittedName>
        <fullName evidence="1">Uncharacterized protein</fullName>
    </submittedName>
</protein>
<dbReference type="Proteomes" id="UP000215244">
    <property type="component" value="Chromosome"/>
</dbReference>
<dbReference type="Gene3D" id="2.130.10.10">
    <property type="entry name" value="YVTN repeat-like/Quinoprotein amine dehydrogenase"/>
    <property type="match status" value="1"/>
</dbReference>
<dbReference type="KEGG" id="marb:CJ263_12765"/>
<sequence>MKIKLLLTILGSVFFLNCVTDRDNSAPPLALIPHNTAILIKVNGMDTFTSDVKGNEVISRLQNSEGIAQLAERLKPLEQIKSQSTGYIALMDHPENNFDFVFIPSDSLPQIVLDSSINKTIEKISKGRLEFNRYDVDGEVFYTAVLQNKEIVGSSESAIETVWNTLENPSPIKEQFIKFNEVGNSNKSAQIWLDLNNGKDLIDKILGKERKADEFNYADWLSLDISLYDDGLILNGIGITRDSLQNYLGLFSKTKPIPNITSSIVPGGLDSFVSFTFSDYKNFSANQKQILNEMATRDSIFSAVEEIGISQMGDGKLVLLKTYGTANISDYVNNIQSNSLEYQGSEIKELTKDSLLLRSFYPLVEDFTPKFATVMENTFVFSETMDILENFISSNKSGQTFDKTLLFENIKDLITEESTVLSVSNSNGFVANLNQTGLGVLSDVLVKANLSDYLFGSQVVADNGFLHTNYFIKKITKTINKTGALEMFRTQLDADIYLNPHFFSNHRTNRKDIIVQDQDNVLYLITNKGKIIWKKELESPIQGKIHEVDIYRNGKYQLAFTTNNRFYIIDRNGKEVAPFTFKYEGGNLNPLAVFDYSNNKNYRFVVTQGDRVFMYNNDGKIVSGFKYTKAEDNILGAPQHFVIGTNDYIVFRLTDGTLKILNRVGNVRVRVPEKISFSDNEVKVYQNKFIVTSKHGILYKIDTKGKIEKSDLQLTADHGFDATSRTLVIMNDNVLSIRGKKVTLDLGVYAKPTIFYLNDKIYVSVTDIQNLKTYLFDSQAEPIEGFPVYGASTIDMANMDNDNKPELVIKDQENSIVVYKIQ</sequence>
<accession>A0A223V6U0</accession>
<reference evidence="1 2" key="1">
    <citation type="submission" date="2017-08" db="EMBL/GenBank/DDBJ databases">
        <title>The complete genome sequence of Maribacter sp. B1, isolated from deep-sea sediment.</title>
        <authorList>
            <person name="Wu Y.-H."/>
            <person name="Cheng H."/>
            <person name="Xu X.-W."/>
        </authorList>
    </citation>
    <scope>NUCLEOTIDE SEQUENCE [LARGE SCALE GENOMIC DNA]</scope>
    <source>
        <strain evidence="1 2">B1</strain>
    </source>
</reference>
<dbReference type="InterPro" id="IPR011047">
    <property type="entry name" value="Quinoprotein_ADH-like_sf"/>
</dbReference>
<dbReference type="OrthoDB" id="1093345at2"/>
<organism evidence="1 2">
    <name type="scientific">Maribacter cobaltidurans</name>
    <dbReference type="NCBI Taxonomy" id="1178778"/>
    <lineage>
        <taxon>Bacteria</taxon>
        <taxon>Pseudomonadati</taxon>
        <taxon>Bacteroidota</taxon>
        <taxon>Flavobacteriia</taxon>
        <taxon>Flavobacteriales</taxon>
        <taxon>Flavobacteriaceae</taxon>
        <taxon>Maribacter</taxon>
    </lineage>
</organism>
<gene>
    <name evidence="1" type="ORF">CJ263_12765</name>
</gene>
<dbReference type="SUPFAM" id="SSF50998">
    <property type="entry name" value="Quinoprotein alcohol dehydrogenase-like"/>
    <property type="match status" value="1"/>
</dbReference>
<dbReference type="InterPro" id="IPR015943">
    <property type="entry name" value="WD40/YVTN_repeat-like_dom_sf"/>
</dbReference>
<keyword evidence="2" id="KW-1185">Reference proteome</keyword>
<dbReference type="RefSeq" id="WP_094997628.1">
    <property type="nucleotide sequence ID" value="NZ_BMJL01000001.1"/>
</dbReference>
<dbReference type="AlphaFoldDB" id="A0A223V6U0"/>
<evidence type="ECO:0000313" key="1">
    <source>
        <dbReference type="EMBL" id="ASV31016.1"/>
    </source>
</evidence>
<evidence type="ECO:0000313" key="2">
    <source>
        <dbReference type="Proteomes" id="UP000215244"/>
    </source>
</evidence>
<dbReference type="EMBL" id="CP022957">
    <property type="protein sequence ID" value="ASV31016.1"/>
    <property type="molecule type" value="Genomic_DNA"/>
</dbReference>
<name>A0A223V6U0_9FLAO</name>
<proteinExistence type="predicted"/>